<name>A0A2U1TZZ3_9GAMM</name>
<dbReference type="AlphaFoldDB" id="A0A2U1TZZ3"/>
<evidence type="ECO:0000313" key="1">
    <source>
        <dbReference type="EMBL" id="PWC14922.1"/>
    </source>
</evidence>
<dbReference type="Proteomes" id="UP000245138">
    <property type="component" value="Unassembled WGS sequence"/>
</dbReference>
<dbReference type="EMBL" id="QDKJ01000002">
    <property type="protein sequence ID" value="PWC14922.1"/>
    <property type="molecule type" value="Genomic_DNA"/>
</dbReference>
<reference evidence="1 2" key="1">
    <citation type="submission" date="2018-04" db="EMBL/GenBank/DDBJ databases">
        <title>Brenneria corticis sp.nov.</title>
        <authorList>
            <person name="Li Y."/>
        </authorList>
    </citation>
    <scope>NUCLEOTIDE SEQUENCE [LARGE SCALE GENOMIC DNA]</scope>
    <source>
        <strain evidence="1 2">LMG 27715</strain>
    </source>
</reference>
<evidence type="ECO:0000313" key="2">
    <source>
        <dbReference type="Proteomes" id="UP000245138"/>
    </source>
</evidence>
<protein>
    <submittedName>
        <fullName evidence="1">Uncharacterized protein</fullName>
    </submittedName>
</protein>
<keyword evidence="2" id="KW-1185">Reference proteome</keyword>
<comment type="caution">
    <text evidence="1">The sequence shown here is derived from an EMBL/GenBank/DDBJ whole genome shotgun (WGS) entry which is preliminary data.</text>
</comment>
<accession>A0A2U1TZZ3</accession>
<sequence>MTKNALAEGWQATKNCRNKPFLFREEEKQEINQAGLIQHRGSNEITSLPLLYGVTIFMLVSWF</sequence>
<proteinExistence type="predicted"/>
<gene>
    <name evidence="1" type="ORF">B4923_02460</name>
</gene>
<organism evidence="1 2">
    <name type="scientific">Brenneria roseae subsp. americana</name>
    <dbReference type="NCBI Taxonomy" id="1508507"/>
    <lineage>
        <taxon>Bacteria</taxon>
        <taxon>Pseudomonadati</taxon>
        <taxon>Pseudomonadota</taxon>
        <taxon>Gammaproteobacteria</taxon>
        <taxon>Enterobacterales</taxon>
        <taxon>Pectobacteriaceae</taxon>
        <taxon>Brenneria</taxon>
    </lineage>
</organism>